<keyword evidence="12" id="KW-1185">Reference proteome</keyword>
<evidence type="ECO:0000256" key="4">
    <source>
        <dbReference type="ARBA" id="ARBA00022723"/>
    </source>
</evidence>
<evidence type="ECO:0000256" key="2">
    <source>
        <dbReference type="ARBA" id="ARBA00006490"/>
    </source>
</evidence>
<keyword evidence="11" id="KW-0808">Transferase</keyword>
<dbReference type="Pfam" id="PF00581">
    <property type="entry name" value="Rhodanese"/>
    <property type="match status" value="1"/>
</dbReference>
<dbReference type="EMBL" id="VCBC01000003">
    <property type="protein sequence ID" value="TLU67305.1"/>
    <property type="molecule type" value="Genomic_DNA"/>
</dbReference>
<evidence type="ECO:0000256" key="6">
    <source>
        <dbReference type="ARBA" id="ARBA00023004"/>
    </source>
</evidence>
<protein>
    <recommendedName>
        <fullName evidence="3">cysteine desulfurase</fullName>
        <ecNumber evidence="3">2.8.1.7</ecNumber>
    </recommendedName>
</protein>
<reference evidence="11 12" key="1">
    <citation type="submission" date="2019-05" db="EMBL/GenBank/DDBJ databases">
        <title>Genome sequences of Thalassotalea litorea 1K03283.</title>
        <authorList>
            <person name="Zhang D."/>
        </authorList>
    </citation>
    <scope>NUCLEOTIDE SEQUENCE [LARGE SCALE GENOMIC DNA]</scope>
    <source>
        <strain evidence="11 12">MCCC 1K03283</strain>
    </source>
</reference>
<name>A0A5R9IP23_9GAMM</name>
<dbReference type="EC" id="2.8.1.7" evidence="3"/>
<dbReference type="SMART" id="SM00450">
    <property type="entry name" value="RHOD"/>
    <property type="match status" value="1"/>
</dbReference>
<evidence type="ECO:0000256" key="5">
    <source>
        <dbReference type="ARBA" id="ARBA00022898"/>
    </source>
</evidence>
<evidence type="ECO:0000313" key="11">
    <source>
        <dbReference type="EMBL" id="TLU67305.1"/>
    </source>
</evidence>
<dbReference type="Gene3D" id="1.10.260.50">
    <property type="match status" value="1"/>
</dbReference>
<dbReference type="Gene3D" id="3.90.1150.10">
    <property type="entry name" value="Aspartate Aminotransferase, domain 1"/>
    <property type="match status" value="1"/>
</dbReference>
<dbReference type="GO" id="GO:0008483">
    <property type="term" value="F:transaminase activity"/>
    <property type="evidence" value="ECO:0007669"/>
    <property type="project" value="UniProtKB-KW"/>
</dbReference>
<comment type="catalytic activity">
    <reaction evidence="8">
        <text>(sulfur carrier)-H + L-cysteine = (sulfur carrier)-SH + L-alanine</text>
        <dbReference type="Rhea" id="RHEA:43892"/>
        <dbReference type="Rhea" id="RHEA-COMP:14737"/>
        <dbReference type="Rhea" id="RHEA-COMP:14739"/>
        <dbReference type="ChEBI" id="CHEBI:29917"/>
        <dbReference type="ChEBI" id="CHEBI:35235"/>
        <dbReference type="ChEBI" id="CHEBI:57972"/>
        <dbReference type="ChEBI" id="CHEBI:64428"/>
        <dbReference type="EC" id="2.8.1.7"/>
    </reaction>
</comment>
<feature type="domain" description="Rhodanese" evidence="10">
    <location>
        <begin position="686"/>
        <end position="774"/>
    </location>
</feature>
<accession>A0A5R9IP23</accession>
<sequence length="774" mass="85170">MLNLTDIQPQADEIYLDNNATTPVLPQAADAAIHTMNLCYGNPSSSHMTGLKAKYILESTRTLARQVIGANSGEIIFTSGATEGIQTSIISALNASRNKTSTVANPVLLYGATEHKAVPETLKHWNAMLNINAEVVAIPVDERGILDHEFITRHAHRALMICTMVANNETGVFQDLGKLEQVIRDSNPDVLWMVDCVQGLGKIDLDIANTTIDYAPFSGHKLYGPKGIGMLYVRENAPYTPIIAGGGQESGLRSGTENLPGIASLNAIFKLLVDDNDDTFKSHEVLCGYRQQLATTLNKAFPNIVYNHDFSCSLPTTLNFSVKGLASKDIMDLFDAARIRVSSGSACSSKVTGSFVLDAMGKPKWQSEGAIRLSFGPAQTQEEIDRACGAIESAVVAMQHHCLLMTDADGESDANVDGLQQWVYGNQVTWCYVDQSSRQILLIDPIAELSDRFQTLVNCRNFTVVGVLNTHLHQQQLAEDENDCSLMLRTVMNDAMQESNVDALGWPNTEISIQLENGQQVSAVKIGDRVIAKLDLPGHTENSRAYLLGNAVDGVLRKDAIDYVFAGDLIQIGGIGRSDLHGSLPETLYDSIRLLAQVTLPDTLLCPAHDYQQLFSTTLSLEAKSNPLLRKILENQLSKQEFVFEKAQLDKTIQQSEDEPLCGLIVQQNKALIDVYPDQLQKFLADNADIQVIDVREPHEFEAHRREYLDEQKIVNLPLTRITDFIHRFTGEKAQTKFICICRSGSRSGAAANALKRMDFEHVYHVPGGFALVN</sequence>
<evidence type="ECO:0000259" key="10">
    <source>
        <dbReference type="PROSITE" id="PS50206"/>
    </source>
</evidence>
<dbReference type="Gene3D" id="3.40.640.10">
    <property type="entry name" value="Type I PLP-dependent aspartate aminotransferase-like (Major domain)"/>
    <property type="match status" value="1"/>
</dbReference>
<dbReference type="Pfam" id="PF00266">
    <property type="entry name" value="Aminotran_5"/>
    <property type="match status" value="1"/>
</dbReference>
<dbReference type="RefSeq" id="WP_138318587.1">
    <property type="nucleotide sequence ID" value="NZ_VCBC01000003.1"/>
</dbReference>
<evidence type="ECO:0000256" key="9">
    <source>
        <dbReference type="RuleBase" id="RU004504"/>
    </source>
</evidence>
<keyword evidence="7" id="KW-0411">Iron-sulfur</keyword>
<dbReference type="PANTHER" id="PTHR11601:SF34">
    <property type="entry name" value="CYSTEINE DESULFURASE"/>
    <property type="match status" value="1"/>
</dbReference>
<keyword evidence="11" id="KW-0032">Aminotransferase</keyword>
<dbReference type="Gene3D" id="3.40.250.10">
    <property type="entry name" value="Rhodanese-like domain"/>
    <property type="match status" value="1"/>
</dbReference>
<dbReference type="PROSITE" id="PS00595">
    <property type="entry name" value="AA_TRANSFER_CLASS_5"/>
    <property type="match status" value="1"/>
</dbReference>
<evidence type="ECO:0000256" key="3">
    <source>
        <dbReference type="ARBA" id="ARBA00012239"/>
    </source>
</evidence>
<dbReference type="SUPFAM" id="SSF53383">
    <property type="entry name" value="PLP-dependent transferases"/>
    <property type="match status" value="1"/>
</dbReference>
<evidence type="ECO:0000256" key="7">
    <source>
        <dbReference type="ARBA" id="ARBA00023014"/>
    </source>
</evidence>
<comment type="cofactor">
    <cofactor evidence="1 9">
        <name>pyridoxal 5'-phosphate</name>
        <dbReference type="ChEBI" id="CHEBI:597326"/>
    </cofactor>
</comment>
<evidence type="ECO:0000256" key="1">
    <source>
        <dbReference type="ARBA" id="ARBA00001933"/>
    </source>
</evidence>
<dbReference type="SUPFAM" id="SSF56281">
    <property type="entry name" value="Metallo-hydrolase/oxidoreductase"/>
    <property type="match status" value="1"/>
</dbReference>
<dbReference type="InterPro" id="IPR020578">
    <property type="entry name" value="Aminotrans_V_PyrdxlP_BS"/>
</dbReference>
<dbReference type="Gene3D" id="3.60.15.10">
    <property type="entry name" value="Ribonuclease Z/Hydroxyacylglutathione hydrolase-like"/>
    <property type="match status" value="1"/>
</dbReference>
<dbReference type="InterPro" id="IPR015424">
    <property type="entry name" value="PyrdxlP-dep_Trfase"/>
</dbReference>
<gene>
    <name evidence="11" type="ORF">FE810_03205</name>
</gene>
<evidence type="ECO:0000313" key="12">
    <source>
        <dbReference type="Proteomes" id="UP000307790"/>
    </source>
</evidence>
<dbReference type="InterPro" id="IPR036873">
    <property type="entry name" value="Rhodanese-like_dom_sf"/>
</dbReference>
<comment type="similarity">
    <text evidence="2">Belongs to the class-V pyridoxal-phosphate-dependent aminotransferase family. NifS/IscS subfamily.</text>
</comment>
<dbReference type="InterPro" id="IPR015421">
    <property type="entry name" value="PyrdxlP-dep_Trfase_major"/>
</dbReference>
<dbReference type="PANTHER" id="PTHR11601">
    <property type="entry name" value="CYSTEINE DESULFURYLASE FAMILY MEMBER"/>
    <property type="match status" value="1"/>
</dbReference>
<dbReference type="InterPro" id="IPR015422">
    <property type="entry name" value="PyrdxlP-dep_Trfase_small"/>
</dbReference>
<dbReference type="InterPro" id="IPR001763">
    <property type="entry name" value="Rhodanese-like_dom"/>
</dbReference>
<dbReference type="InterPro" id="IPR000192">
    <property type="entry name" value="Aminotrans_V_dom"/>
</dbReference>
<keyword evidence="6" id="KW-0408">Iron</keyword>
<dbReference type="PROSITE" id="PS50206">
    <property type="entry name" value="RHODANESE_3"/>
    <property type="match status" value="1"/>
</dbReference>
<comment type="caution">
    <text evidence="11">The sequence shown here is derived from an EMBL/GenBank/DDBJ whole genome shotgun (WGS) entry which is preliminary data.</text>
</comment>
<dbReference type="OrthoDB" id="9808002at2"/>
<organism evidence="11 12">
    <name type="scientific">Thalassotalea litorea</name>
    <dbReference type="NCBI Taxonomy" id="2020715"/>
    <lineage>
        <taxon>Bacteria</taxon>
        <taxon>Pseudomonadati</taxon>
        <taxon>Pseudomonadota</taxon>
        <taxon>Gammaproteobacteria</taxon>
        <taxon>Alteromonadales</taxon>
        <taxon>Colwelliaceae</taxon>
        <taxon>Thalassotalea</taxon>
    </lineage>
</organism>
<keyword evidence="5" id="KW-0663">Pyridoxal phosphate</keyword>
<dbReference type="CDD" id="cd00158">
    <property type="entry name" value="RHOD"/>
    <property type="match status" value="1"/>
</dbReference>
<dbReference type="SUPFAM" id="SSF52821">
    <property type="entry name" value="Rhodanese/Cell cycle control phosphatase"/>
    <property type="match status" value="1"/>
</dbReference>
<evidence type="ECO:0000256" key="8">
    <source>
        <dbReference type="ARBA" id="ARBA00050776"/>
    </source>
</evidence>
<dbReference type="GO" id="GO:0046872">
    <property type="term" value="F:metal ion binding"/>
    <property type="evidence" value="ECO:0007669"/>
    <property type="project" value="UniProtKB-KW"/>
</dbReference>
<proteinExistence type="inferred from homology"/>
<dbReference type="GO" id="GO:0051536">
    <property type="term" value="F:iron-sulfur cluster binding"/>
    <property type="evidence" value="ECO:0007669"/>
    <property type="project" value="UniProtKB-KW"/>
</dbReference>
<keyword evidence="4" id="KW-0479">Metal-binding</keyword>
<dbReference type="InterPro" id="IPR036866">
    <property type="entry name" value="RibonucZ/Hydroxyglut_hydro"/>
</dbReference>
<dbReference type="GO" id="GO:0031071">
    <property type="term" value="F:cysteine desulfurase activity"/>
    <property type="evidence" value="ECO:0007669"/>
    <property type="project" value="UniProtKB-EC"/>
</dbReference>
<dbReference type="AlphaFoldDB" id="A0A5R9IP23"/>
<dbReference type="Proteomes" id="UP000307790">
    <property type="component" value="Unassembled WGS sequence"/>
</dbReference>